<dbReference type="PATRIC" id="fig|413882.6.peg.5278"/>
<dbReference type="Proteomes" id="UP000035352">
    <property type="component" value="Chromosome"/>
</dbReference>
<dbReference type="AlphaFoldDB" id="A0A0G3BYZ0"/>
<evidence type="ECO:0000256" key="1">
    <source>
        <dbReference type="ARBA" id="ARBA00001974"/>
    </source>
</evidence>
<evidence type="ECO:0000256" key="3">
    <source>
        <dbReference type="ARBA" id="ARBA00022630"/>
    </source>
</evidence>
<evidence type="ECO:0000256" key="4">
    <source>
        <dbReference type="ARBA" id="ARBA00022827"/>
    </source>
</evidence>
<comment type="similarity">
    <text evidence="2">Belongs to the FAD-dependent glycerol-3-phosphate dehydrogenase family.</text>
</comment>
<evidence type="ECO:0000313" key="9">
    <source>
        <dbReference type="Proteomes" id="UP000035352"/>
    </source>
</evidence>
<dbReference type="SUPFAM" id="SSF51905">
    <property type="entry name" value="FAD/NAD(P)-binding domain"/>
    <property type="match status" value="1"/>
</dbReference>
<dbReference type="PANTHER" id="PTHR11985:SF15">
    <property type="entry name" value="GLYCEROL-3-PHOSPHATE DEHYDROGENASE, MITOCHONDRIAL"/>
    <property type="match status" value="1"/>
</dbReference>
<gene>
    <name evidence="8" type="primary">glpA</name>
    <name evidence="8" type="ORF">AAW51_5054</name>
</gene>
<protein>
    <submittedName>
        <fullName evidence="8">FAD-dependent oxidoreductase</fullName>
    </submittedName>
</protein>
<dbReference type="InterPro" id="IPR031656">
    <property type="entry name" value="DAO_C"/>
</dbReference>
<name>A0A0G3BYZ0_9BURK</name>
<dbReference type="STRING" id="413882.AAW51_5054"/>
<keyword evidence="4" id="KW-0274">FAD</keyword>
<dbReference type="InterPro" id="IPR000447">
    <property type="entry name" value="G3P_DH_FAD-dep"/>
</dbReference>
<dbReference type="InterPro" id="IPR038299">
    <property type="entry name" value="DAO_C_sf"/>
</dbReference>
<proteinExistence type="inferred from homology"/>
<dbReference type="InterPro" id="IPR006076">
    <property type="entry name" value="FAD-dep_OxRdtase"/>
</dbReference>
<dbReference type="EMBL" id="CP011371">
    <property type="protein sequence ID" value="AKJ31745.1"/>
    <property type="molecule type" value="Genomic_DNA"/>
</dbReference>
<evidence type="ECO:0000256" key="5">
    <source>
        <dbReference type="ARBA" id="ARBA00023002"/>
    </source>
</evidence>
<dbReference type="Pfam" id="PF16901">
    <property type="entry name" value="DAO_C"/>
    <property type="match status" value="1"/>
</dbReference>
<organism evidence="8 9">
    <name type="scientific">Caldimonas brevitalea</name>
    <dbReference type="NCBI Taxonomy" id="413882"/>
    <lineage>
        <taxon>Bacteria</taxon>
        <taxon>Pseudomonadati</taxon>
        <taxon>Pseudomonadota</taxon>
        <taxon>Betaproteobacteria</taxon>
        <taxon>Burkholderiales</taxon>
        <taxon>Sphaerotilaceae</taxon>
        <taxon>Caldimonas</taxon>
    </lineage>
</organism>
<dbReference type="PRINTS" id="PR01001">
    <property type="entry name" value="FADG3PDH"/>
</dbReference>
<evidence type="ECO:0000313" key="8">
    <source>
        <dbReference type="EMBL" id="AKJ31745.1"/>
    </source>
</evidence>
<dbReference type="GO" id="GO:0004368">
    <property type="term" value="F:glycerol-3-phosphate dehydrogenase (quinone) activity"/>
    <property type="evidence" value="ECO:0007669"/>
    <property type="project" value="InterPro"/>
</dbReference>
<keyword evidence="3" id="KW-0285">Flavoprotein</keyword>
<dbReference type="Pfam" id="PF01266">
    <property type="entry name" value="DAO"/>
    <property type="match status" value="1"/>
</dbReference>
<evidence type="ECO:0000259" key="6">
    <source>
        <dbReference type="Pfam" id="PF01266"/>
    </source>
</evidence>
<keyword evidence="9" id="KW-1185">Reference proteome</keyword>
<dbReference type="InterPro" id="IPR036188">
    <property type="entry name" value="FAD/NAD-bd_sf"/>
</dbReference>
<dbReference type="Gene3D" id="1.10.8.870">
    <property type="entry name" value="Alpha-glycerophosphate oxidase, cap domain"/>
    <property type="match status" value="1"/>
</dbReference>
<feature type="domain" description="FAD dependent oxidoreductase" evidence="6">
    <location>
        <begin position="49"/>
        <end position="369"/>
    </location>
</feature>
<dbReference type="GO" id="GO:0046168">
    <property type="term" value="P:glycerol-3-phosphate catabolic process"/>
    <property type="evidence" value="ECO:0007669"/>
    <property type="project" value="TreeGrafter"/>
</dbReference>
<dbReference type="PANTHER" id="PTHR11985">
    <property type="entry name" value="GLYCEROL-3-PHOSPHATE DEHYDROGENASE"/>
    <property type="match status" value="1"/>
</dbReference>
<feature type="domain" description="Alpha-glycerophosphate oxidase C-terminal" evidence="7">
    <location>
        <begin position="467"/>
        <end position="548"/>
    </location>
</feature>
<accession>A0A0G3BYZ0</accession>
<dbReference type="Gene3D" id="3.50.50.60">
    <property type="entry name" value="FAD/NAD(P)-binding domain"/>
    <property type="match status" value="1"/>
</dbReference>
<evidence type="ECO:0000259" key="7">
    <source>
        <dbReference type="Pfam" id="PF16901"/>
    </source>
</evidence>
<dbReference type="Gene3D" id="3.30.9.10">
    <property type="entry name" value="D-Amino Acid Oxidase, subunit A, domain 2"/>
    <property type="match status" value="1"/>
</dbReference>
<reference evidence="8 9" key="1">
    <citation type="submission" date="2015-05" db="EMBL/GenBank/DDBJ databases">
        <authorList>
            <person name="Tang B."/>
            <person name="Yu Y."/>
        </authorList>
    </citation>
    <scope>NUCLEOTIDE SEQUENCE [LARGE SCALE GENOMIC DNA]</scope>
    <source>
        <strain evidence="8 9">DSM 7029</strain>
    </source>
</reference>
<keyword evidence="5" id="KW-0560">Oxidoreductase</keyword>
<dbReference type="KEGG" id="pbh:AAW51_5054"/>
<sequence length="581" mass="64486">MLTFGAVQLTLVASVAFGPLLHRLPFVLLLSAMSLRSTCVSRLKTAVFDTLVVGGGINGAVTAAALAERGARVGLIDARDFAGVASQQSSNLVWGGIKYMESFEFALVNKLCASRNHLMRSYPSSVREMRFFTVHETGFRHSLAKLYAGTWLYWLMGRGQTRIPRWMSTATIRAEEPVINLDGCDGGFEYSDAYLIDNDARFVFQFIRAALDAGAAAANYVESQSAVRGSDGLWQVQAVDRISGERFKILARTLVNACGAFVDQHNIRSRQTTQHAHVYSKGIHLIVDRITDSRRILTFFADDGRLFFAIPMGDKTCIGTTDTRVDDPLPQVTEADRRFVLDNINKRLKLARPLQTSDIIAERCGVRPLVVKQGGGGTPDWLQMSRKHVVESNRERRHVSIFGGKLTDCLNVGEELCEEIVKMGVPLPHPRRRWYGEGRPEQRELLLRQCAELALPTPSAAAGEEGSGERLWRLYGEAAFELLETLRADPSAAEIVIEGTDYMRCELALCARREMVTTLEDFLRRRTKIELTLGRARLQASKGLPEACRLLFGQDAQRQLDAYFASGAAPVRTEQRAAALA</sequence>
<comment type="cofactor">
    <cofactor evidence="1">
        <name>FAD</name>
        <dbReference type="ChEBI" id="CHEBI:57692"/>
    </cofactor>
</comment>
<evidence type="ECO:0000256" key="2">
    <source>
        <dbReference type="ARBA" id="ARBA00007330"/>
    </source>
</evidence>